<sequence>MATDGDTNAAWFQTGASYSKGQVMSEGGLRASNGYFATVRYFQATPLSKRFAYGITLVTAVSLLELAHVIIMTCTLVHILAISIPKGDLSFRSPPITLGTAPLITTDWKDKQGADTSPPKPYPSVGTNGMVLQCSPCIFKCEQADSNRSRDRHRFLFHRIFGGKGAFRGNGHGASYHHGRKAQT</sequence>
<organism evidence="2 3">
    <name type="scientific">Ephemerocybe angulata</name>
    <dbReference type="NCBI Taxonomy" id="980116"/>
    <lineage>
        <taxon>Eukaryota</taxon>
        <taxon>Fungi</taxon>
        <taxon>Dikarya</taxon>
        <taxon>Basidiomycota</taxon>
        <taxon>Agaricomycotina</taxon>
        <taxon>Agaricomycetes</taxon>
        <taxon>Agaricomycetidae</taxon>
        <taxon>Agaricales</taxon>
        <taxon>Agaricineae</taxon>
        <taxon>Psathyrellaceae</taxon>
        <taxon>Ephemerocybe</taxon>
    </lineage>
</organism>
<dbReference type="AlphaFoldDB" id="A0A8H5B970"/>
<keyword evidence="1" id="KW-0472">Membrane</keyword>
<dbReference type="EMBL" id="JAACJK010000185">
    <property type="protein sequence ID" value="KAF5318218.1"/>
    <property type="molecule type" value="Genomic_DNA"/>
</dbReference>
<feature type="transmembrane region" description="Helical" evidence="1">
    <location>
        <begin position="51"/>
        <end position="82"/>
    </location>
</feature>
<gene>
    <name evidence="2" type="ORF">D9611_014894</name>
</gene>
<protein>
    <submittedName>
        <fullName evidence="2">Uncharacterized protein</fullName>
    </submittedName>
</protein>
<evidence type="ECO:0000313" key="2">
    <source>
        <dbReference type="EMBL" id="KAF5318218.1"/>
    </source>
</evidence>
<dbReference type="Proteomes" id="UP000541558">
    <property type="component" value="Unassembled WGS sequence"/>
</dbReference>
<keyword evidence="1" id="KW-0812">Transmembrane</keyword>
<evidence type="ECO:0000313" key="3">
    <source>
        <dbReference type="Proteomes" id="UP000541558"/>
    </source>
</evidence>
<evidence type="ECO:0000256" key="1">
    <source>
        <dbReference type="SAM" id="Phobius"/>
    </source>
</evidence>
<comment type="caution">
    <text evidence="2">The sequence shown here is derived from an EMBL/GenBank/DDBJ whole genome shotgun (WGS) entry which is preliminary data.</text>
</comment>
<reference evidence="2 3" key="1">
    <citation type="journal article" date="2020" name="ISME J.">
        <title>Uncovering the hidden diversity of litter-decomposition mechanisms in mushroom-forming fungi.</title>
        <authorList>
            <person name="Floudas D."/>
            <person name="Bentzer J."/>
            <person name="Ahren D."/>
            <person name="Johansson T."/>
            <person name="Persson P."/>
            <person name="Tunlid A."/>
        </authorList>
    </citation>
    <scope>NUCLEOTIDE SEQUENCE [LARGE SCALE GENOMIC DNA]</scope>
    <source>
        <strain evidence="2 3">CBS 175.51</strain>
    </source>
</reference>
<proteinExistence type="predicted"/>
<keyword evidence="3" id="KW-1185">Reference proteome</keyword>
<keyword evidence="1" id="KW-1133">Transmembrane helix</keyword>
<dbReference type="OrthoDB" id="3223377at2759"/>
<accession>A0A8H5B970</accession>
<name>A0A8H5B970_9AGAR</name>